<evidence type="ECO:0000256" key="1">
    <source>
        <dbReference type="ARBA" id="ARBA00022729"/>
    </source>
</evidence>
<dbReference type="InterPro" id="IPR015914">
    <property type="entry name" value="PAPs_N"/>
</dbReference>
<organism evidence="4 5">
    <name type="scientific">Streptomyces klenkii</name>
    <dbReference type="NCBI Taxonomy" id="1420899"/>
    <lineage>
        <taxon>Bacteria</taxon>
        <taxon>Bacillati</taxon>
        <taxon>Actinomycetota</taxon>
        <taxon>Actinomycetes</taxon>
        <taxon>Kitasatosporales</taxon>
        <taxon>Streptomycetaceae</taxon>
        <taxon>Streptomyces</taxon>
    </lineage>
</organism>
<dbReference type="GO" id="GO:0003993">
    <property type="term" value="F:acid phosphatase activity"/>
    <property type="evidence" value="ECO:0007669"/>
    <property type="project" value="InterPro"/>
</dbReference>
<dbReference type="SUPFAM" id="SSF56300">
    <property type="entry name" value="Metallo-dependent phosphatases"/>
    <property type="match status" value="1"/>
</dbReference>
<dbReference type="InterPro" id="IPR006311">
    <property type="entry name" value="TAT_signal"/>
</dbReference>
<comment type="caution">
    <text evidence="4">The sequence shown here is derived from an EMBL/GenBank/DDBJ whole genome shotgun (WGS) entry which is preliminary data.</text>
</comment>
<dbReference type="InterPro" id="IPR004843">
    <property type="entry name" value="Calcineurin-like_PHP"/>
</dbReference>
<evidence type="ECO:0000313" key="5">
    <source>
        <dbReference type="Proteomes" id="UP000270343"/>
    </source>
</evidence>
<reference evidence="4 5" key="1">
    <citation type="journal article" date="2015" name="Antonie Van Leeuwenhoek">
        <title>Streptomyces klenkii sp. nov., isolated from deep marine sediment.</title>
        <authorList>
            <person name="Veyisoglu A."/>
            <person name="Sahin N."/>
        </authorList>
    </citation>
    <scope>NUCLEOTIDE SEQUENCE [LARGE SCALE GENOMIC DNA]</scope>
    <source>
        <strain evidence="4 5">KCTC 29202</strain>
    </source>
</reference>
<dbReference type="EMBL" id="RBAM01000002">
    <property type="protein sequence ID" value="RKN76545.1"/>
    <property type="molecule type" value="Genomic_DNA"/>
</dbReference>
<dbReference type="SUPFAM" id="SSF49363">
    <property type="entry name" value="Purple acid phosphatase, N-terminal domain"/>
    <property type="match status" value="1"/>
</dbReference>
<dbReference type="AlphaFoldDB" id="A0A3B0BTC4"/>
<feature type="domain" description="Calcineurin-like phosphoesterase" evidence="2">
    <location>
        <begin position="226"/>
        <end position="423"/>
    </location>
</feature>
<proteinExistence type="predicted"/>
<evidence type="ECO:0000313" key="4">
    <source>
        <dbReference type="EMBL" id="RKN76545.1"/>
    </source>
</evidence>
<dbReference type="GO" id="GO:0046872">
    <property type="term" value="F:metal ion binding"/>
    <property type="evidence" value="ECO:0007669"/>
    <property type="project" value="InterPro"/>
</dbReference>
<keyword evidence="5" id="KW-1185">Reference proteome</keyword>
<dbReference type="RefSeq" id="WP_120753872.1">
    <property type="nucleotide sequence ID" value="NZ_JBFADQ010000024.1"/>
</dbReference>
<feature type="domain" description="Purple acid phosphatase N-terminal" evidence="3">
    <location>
        <begin position="95"/>
        <end position="200"/>
    </location>
</feature>
<keyword evidence="1" id="KW-0732">Signal</keyword>
<accession>A0A3B0BTC4</accession>
<dbReference type="PANTHER" id="PTHR22953">
    <property type="entry name" value="ACID PHOSPHATASE RELATED"/>
    <property type="match status" value="1"/>
</dbReference>
<dbReference type="InterPro" id="IPR029052">
    <property type="entry name" value="Metallo-depent_PP-like"/>
</dbReference>
<name>A0A3B0BTC4_9ACTN</name>
<sequence>MDTPRVGIPEHLAGRMTMAEQHAYLRARLGRPLTRRGMLRAGAATAGAAAGTGLLGGPVRAYADPAPSPGPSPASSPELLVSSAASAVDGKHVAPFGRHLAFGADPRTQMRISWQVPFAVRRPYVRVGLAPWDLGLKLEAEVRTLHTPPLSKKLPAVDQVYLHAALDNLRPGQTYYYGVGHDGYDPADPRHFSGTGTFRTAPERPEKGGKAEKFTFTAFGDQGVSYQALANDQLILGQNPVFHLHAGDICYADDSGAGKPTDVYDARVWDQFLAQTESVAASVPWMVTTGNHDMEAWYSPNGYGGQSARWALPRNGFDPAHSPGVYSFVYGNVGVVALDANDLSYEITANTGYSGGAQTAWLDRRLGELRRTRGLDFIVVFFHHCAFSTTKAHASDGAVRETWLPLFEKHKVDLVINGHNHIYERTDALRGTQIGRKVPIGGTADSTRDGIVYVTAGGAGKSLYDFPAPDSYEGHVKDLESVESYFWEKGRVKHPEQVEWSRVRYTGFSFLAVESEPAARGGRPRLRVTALAENGARIDHFDVVRPARRD</sequence>
<dbReference type="PROSITE" id="PS51318">
    <property type="entry name" value="TAT"/>
    <property type="match status" value="1"/>
</dbReference>
<dbReference type="PANTHER" id="PTHR22953:SF153">
    <property type="entry name" value="PURPLE ACID PHOSPHATASE"/>
    <property type="match status" value="1"/>
</dbReference>
<dbReference type="InterPro" id="IPR008963">
    <property type="entry name" value="Purple_acid_Pase-like_N"/>
</dbReference>
<evidence type="ECO:0000259" key="3">
    <source>
        <dbReference type="Pfam" id="PF16656"/>
    </source>
</evidence>
<dbReference type="Proteomes" id="UP000270343">
    <property type="component" value="Unassembled WGS sequence"/>
</dbReference>
<dbReference type="InterPro" id="IPR039331">
    <property type="entry name" value="PAPs-like"/>
</dbReference>
<dbReference type="OrthoDB" id="9804511at2"/>
<protein>
    <submittedName>
        <fullName evidence="4">Metallophosphoesterase family protein</fullName>
    </submittedName>
</protein>
<evidence type="ECO:0000259" key="2">
    <source>
        <dbReference type="Pfam" id="PF00149"/>
    </source>
</evidence>
<gene>
    <name evidence="4" type="ORF">D7231_06065</name>
</gene>
<dbReference type="Gene3D" id="3.60.21.10">
    <property type="match status" value="1"/>
</dbReference>
<dbReference type="Pfam" id="PF00149">
    <property type="entry name" value="Metallophos"/>
    <property type="match status" value="1"/>
</dbReference>
<dbReference type="Pfam" id="PF16656">
    <property type="entry name" value="Pur_ac_phosph_N"/>
    <property type="match status" value="1"/>
</dbReference>
<dbReference type="Gene3D" id="2.60.40.380">
    <property type="entry name" value="Purple acid phosphatase-like, N-terminal"/>
    <property type="match status" value="1"/>
</dbReference>